<gene>
    <name evidence="1" type="ORF">AAFF_G00305750</name>
</gene>
<name>A0AAD7SP82_9TELE</name>
<dbReference type="AlphaFoldDB" id="A0AAD7SP82"/>
<reference evidence="1" key="1">
    <citation type="journal article" date="2023" name="Science">
        <title>Genome structures resolve the early diversification of teleost fishes.</title>
        <authorList>
            <person name="Parey E."/>
            <person name="Louis A."/>
            <person name="Montfort J."/>
            <person name="Bouchez O."/>
            <person name="Roques C."/>
            <person name="Iampietro C."/>
            <person name="Lluch J."/>
            <person name="Castinel A."/>
            <person name="Donnadieu C."/>
            <person name="Desvignes T."/>
            <person name="Floi Bucao C."/>
            <person name="Jouanno E."/>
            <person name="Wen M."/>
            <person name="Mejri S."/>
            <person name="Dirks R."/>
            <person name="Jansen H."/>
            <person name="Henkel C."/>
            <person name="Chen W.J."/>
            <person name="Zahm M."/>
            <person name="Cabau C."/>
            <person name="Klopp C."/>
            <person name="Thompson A.W."/>
            <person name="Robinson-Rechavi M."/>
            <person name="Braasch I."/>
            <person name="Lecointre G."/>
            <person name="Bobe J."/>
            <person name="Postlethwait J.H."/>
            <person name="Berthelot C."/>
            <person name="Roest Crollius H."/>
            <person name="Guiguen Y."/>
        </authorList>
    </citation>
    <scope>NUCLEOTIDE SEQUENCE</scope>
    <source>
        <strain evidence="1">NC1722</strain>
    </source>
</reference>
<proteinExistence type="predicted"/>
<organism evidence="1 2">
    <name type="scientific">Aldrovandia affinis</name>
    <dbReference type="NCBI Taxonomy" id="143900"/>
    <lineage>
        <taxon>Eukaryota</taxon>
        <taxon>Metazoa</taxon>
        <taxon>Chordata</taxon>
        <taxon>Craniata</taxon>
        <taxon>Vertebrata</taxon>
        <taxon>Euteleostomi</taxon>
        <taxon>Actinopterygii</taxon>
        <taxon>Neopterygii</taxon>
        <taxon>Teleostei</taxon>
        <taxon>Notacanthiformes</taxon>
        <taxon>Halosauridae</taxon>
        <taxon>Aldrovandia</taxon>
    </lineage>
</organism>
<protein>
    <submittedName>
        <fullName evidence="1">Uncharacterized protein</fullName>
    </submittedName>
</protein>
<evidence type="ECO:0000313" key="1">
    <source>
        <dbReference type="EMBL" id="KAJ8406344.1"/>
    </source>
</evidence>
<sequence>MVRVWCRGAVHWAQLSTGLRGLERGLARGQALACCTPVLYSQQAGVVSPTEIRYGSVCERQAPVMFP</sequence>
<comment type="caution">
    <text evidence="1">The sequence shown here is derived from an EMBL/GenBank/DDBJ whole genome shotgun (WGS) entry which is preliminary data.</text>
</comment>
<dbReference type="EMBL" id="JAINUG010000044">
    <property type="protein sequence ID" value="KAJ8406344.1"/>
    <property type="molecule type" value="Genomic_DNA"/>
</dbReference>
<evidence type="ECO:0000313" key="2">
    <source>
        <dbReference type="Proteomes" id="UP001221898"/>
    </source>
</evidence>
<keyword evidence="2" id="KW-1185">Reference proteome</keyword>
<accession>A0AAD7SP82</accession>
<dbReference type="Proteomes" id="UP001221898">
    <property type="component" value="Unassembled WGS sequence"/>
</dbReference>